<sequence>MIARVLFAPVFALVFAFAHFVQADFAQVNVYGQPLTFCAPGTGFFRNGTCATDPVTDGGVHTVCGVITTAFLQNQLSNGNDLITPHPEITFPGLKDGDRWCVYAQRWKQALFQGAGIKAVLSATHIKTLEIVGMSLDAFKDFGI</sequence>
<evidence type="ECO:0000256" key="1">
    <source>
        <dbReference type="SAM" id="SignalP"/>
    </source>
</evidence>
<dbReference type="STRING" id="329046.A0A1Y2CNX3"/>
<dbReference type="Gene3D" id="3.30.56.110">
    <property type="entry name" value="Protein of unknown function DUF2237"/>
    <property type="match status" value="1"/>
</dbReference>
<feature type="signal peptide" evidence="1">
    <location>
        <begin position="1"/>
        <end position="23"/>
    </location>
</feature>
<dbReference type="PANTHER" id="PTHR37466">
    <property type="entry name" value="SLR1628 PROTEIN"/>
    <property type="match status" value="1"/>
</dbReference>
<dbReference type="AlphaFoldDB" id="A0A1Y2CNX3"/>
<dbReference type="InterPro" id="IPR018714">
    <property type="entry name" value="DUF2237"/>
</dbReference>
<comment type="caution">
    <text evidence="2">The sequence shown here is derived from an EMBL/GenBank/DDBJ whole genome shotgun (WGS) entry which is preliminary data.</text>
</comment>
<dbReference type="PANTHER" id="PTHR37466:SF1">
    <property type="entry name" value="SLR1628 PROTEIN"/>
    <property type="match status" value="1"/>
</dbReference>
<evidence type="ECO:0000313" key="2">
    <source>
        <dbReference type="EMBL" id="ORY48693.1"/>
    </source>
</evidence>
<dbReference type="Proteomes" id="UP000193642">
    <property type="component" value="Unassembled WGS sequence"/>
</dbReference>
<dbReference type="OrthoDB" id="1517790at2759"/>
<keyword evidence="1" id="KW-0732">Signal</keyword>
<proteinExistence type="predicted"/>
<keyword evidence="3" id="KW-1185">Reference proteome</keyword>
<feature type="chain" id="PRO_5012914782" evidence="1">
    <location>
        <begin position="24"/>
        <end position="144"/>
    </location>
</feature>
<evidence type="ECO:0000313" key="3">
    <source>
        <dbReference type="Proteomes" id="UP000193642"/>
    </source>
</evidence>
<gene>
    <name evidence="2" type="ORF">BCR33DRAFT_41832</name>
</gene>
<protein>
    <submittedName>
        <fullName evidence="2">Uncharacterized protein</fullName>
    </submittedName>
</protein>
<accession>A0A1Y2CNX3</accession>
<reference evidence="2 3" key="1">
    <citation type="submission" date="2016-07" db="EMBL/GenBank/DDBJ databases">
        <title>Pervasive Adenine N6-methylation of Active Genes in Fungi.</title>
        <authorList>
            <consortium name="DOE Joint Genome Institute"/>
            <person name="Mondo S.J."/>
            <person name="Dannebaum R.O."/>
            <person name="Kuo R.C."/>
            <person name="Labutti K."/>
            <person name="Haridas S."/>
            <person name="Kuo A."/>
            <person name="Salamov A."/>
            <person name="Ahrendt S.R."/>
            <person name="Lipzen A."/>
            <person name="Sullivan W."/>
            <person name="Andreopoulos W.B."/>
            <person name="Clum A."/>
            <person name="Lindquist E."/>
            <person name="Daum C."/>
            <person name="Ramamoorthy G.K."/>
            <person name="Gryganskyi A."/>
            <person name="Culley D."/>
            <person name="Magnuson J.K."/>
            <person name="James T.Y."/>
            <person name="O'Malley M.A."/>
            <person name="Stajich J.E."/>
            <person name="Spatafora J.W."/>
            <person name="Visel A."/>
            <person name="Grigoriev I.V."/>
        </authorList>
    </citation>
    <scope>NUCLEOTIDE SEQUENCE [LARGE SCALE GENOMIC DNA]</scope>
    <source>
        <strain evidence="2 3">JEL800</strain>
    </source>
</reference>
<name>A0A1Y2CNX3_9FUNG</name>
<organism evidence="2 3">
    <name type="scientific">Rhizoclosmatium globosum</name>
    <dbReference type="NCBI Taxonomy" id="329046"/>
    <lineage>
        <taxon>Eukaryota</taxon>
        <taxon>Fungi</taxon>
        <taxon>Fungi incertae sedis</taxon>
        <taxon>Chytridiomycota</taxon>
        <taxon>Chytridiomycota incertae sedis</taxon>
        <taxon>Chytridiomycetes</taxon>
        <taxon>Chytridiales</taxon>
        <taxon>Chytriomycetaceae</taxon>
        <taxon>Rhizoclosmatium</taxon>
    </lineage>
</organism>
<dbReference type="EMBL" id="MCGO01000011">
    <property type="protein sequence ID" value="ORY48693.1"/>
    <property type="molecule type" value="Genomic_DNA"/>
</dbReference>
<dbReference type="Pfam" id="PF09996">
    <property type="entry name" value="DUF2237"/>
    <property type="match status" value="1"/>
</dbReference>